<evidence type="ECO:0000313" key="2">
    <source>
        <dbReference type="Proteomes" id="UP000652761"/>
    </source>
</evidence>
<accession>A0A843U137</accession>
<evidence type="ECO:0000313" key="1">
    <source>
        <dbReference type="EMBL" id="MQL78842.1"/>
    </source>
</evidence>
<dbReference type="EMBL" id="NMUH01000420">
    <property type="protein sequence ID" value="MQL78842.1"/>
    <property type="molecule type" value="Genomic_DNA"/>
</dbReference>
<reference evidence="1" key="1">
    <citation type="submission" date="2017-07" db="EMBL/GenBank/DDBJ databases">
        <title>Taro Niue Genome Assembly and Annotation.</title>
        <authorList>
            <person name="Atibalentja N."/>
            <person name="Keating K."/>
            <person name="Fields C.J."/>
        </authorList>
    </citation>
    <scope>NUCLEOTIDE SEQUENCE</scope>
    <source>
        <strain evidence="1">Niue_2</strain>
        <tissue evidence="1">Leaf</tissue>
    </source>
</reference>
<dbReference type="AlphaFoldDB" id="A0A843U137"/>
<name>A0A843U137_COLES</name>
<comment type="caution">
    <text evidence="1">The sequence shown here is derived from an EMBL/GenBank/DDBJ whole genome shotgun (WGS) entry which is preliminary data.</text>
</comment>
<protein>
    <submittedName>
        <fullName evidence="1">Uncharacterized protein</fullName>
    </submittedName>
</protein>
<proteinExistence type="predicted"/>
<sequence>MGRIKVQKGSVVAFPRFIFREYHLGHIRAEILAPALSECERLTPAGWAKFYPLSAQQLSDTNVTLAREGRHPISAATFLDMNSLHLVNDPLQIWVERYKVYVAMRQELKHRQIFYPVSLNQFLACASFGKVTYYKASLDRDPYNDILEAQLVLHLKRMAPSMGPNYSVGPGPFKTYFERQEEQAWEIISHFASLLSPAYYLPNS</sequence>
<keyword evidence="2" id="KW-1185">Reference proteome</keyword>
<gene>
    <name evidence="1" type="ORF">Taro_011272</name>
</gene>
<dbReference type="Proteomes" id="UP000652761">
    <property type="component" value="Unassembled WGS sequence"/>
</dbReference>
<organism evidence="1 2">
    <name type="scientific">Colocasia esculenta</name>
    <name type="common">Wild taro</name>
    <name type="synonym">Arum esculentum</name>
    <dbReference type="NCBI Taxonomy" id="4460"/>
    <lineage>
        <taxon>Eukaryota</taxon>
        <taxon>Viridiplantae</taxon>
        <taxon>Streptophyta</taxon>
        <taxon>Embryophyta</taxon>
        <taxon>Tracheophyta</taxon>
        <taxon>Spermatophyta</taxon>
        <taxon>Magnoliopsida</taxon>
        <taxon>Liliopsida</taxon>
        <taxon>Araceae</taxon>
        <taxon>Aroideae</taxon>
        <taxon>Colocasieae</taxon>
        <taxon>Colocasia</taxon>
    </lineage>
</organism>